<evidence type="ECO:0000256" key="2">
    <source>
        <dbReference type="SAM" id="Phobius"/>
    </source>
</evidence>
<name>R4WCS0_RIPPE</name>
<evidence type="ECO:0000256" key="3">
    <source>
        <dbReference type="SAM" id="SignalP"/>
    </source>
</evidence>
<keyword evidence="2 5" id="KW-0812">Transmembrane</keyword>
<feature type="domain" description="Thioredoxin" evidence="4">
    <location>
        <begin position="127"/>
        <end position="211"/>
    </location>
</feature>
<dbReference type="Gene3D" id="3.40.30.10">
    <property type="entry name" value="Glutaredoxin"/>
    <property type="match status" value="2"/>
</dbReference>
<dbReference type="EMBL" id="AK417113">
    <property type="protein sequence ID" value="BAN20328.1"/>
    <property type="molecule type" value="mRNA"/>
</dbReference>
<dbReference type="Pfam" id="PF00085">
    <property type="entry name" value="Thioredoxin"/>
    <property type="match status" value="1"/>
</dbReference>
<organism evidence="5">
    <name type="scientific">Riptortus pedestris</name>
    <name type="common">Bean bug</name>
    <dbReference type="NCBI Taxonomy" id="329032"/>
    <lineage>
        <taxon>Eukaryota</taxon>
        <taxon>Metazoa</taxon>
        <taxon>Ecdysozoa</taxon>
        <taxon>Arthropoda</taxon>
        <taxon>Hexapoda</taxon>
        <taxon>Insecta</taxon>
        <taxon>Pterygota</taxon>
        <taxon>Neoptera</taxon>
        <taxon>Paraneoptera</taxon>
        <taxon>Hemiptera</taxon>
        <taxon>Heteroptera</taxon>
        <taxon>Panheteroptera</taxon>
        <taxon>Pentatomomorpha</taxon>
        <taxon>Coreoidea</taxon>
        <taxon>Alydidae</taxon>
        <taxon>Riptortus</taxon>
    </lineage>
</organism>
<dbReference type="SUPFAM" id="SSF52833">
    <property type="entry name" value="Thioredoxin-like"/>
    <property type="match status" value="2"/>
</dbReference>
<feature type="compositionally biased region" description="Basic and acidic residues" evidence="1">
    <location>
        <begin position="291"/>
        <end position="313"/>
    </location>
</feature>
<evidence type="ECO:0000259" key="4">
    <source>
        <dbReference type="Pfam" id="PF00085"/>
    </source>
</evidence>
<evidence type="ECO:0000256" key="1">
    <source>
        <dbReference type="SAM" id="MobiDB-lite"/>
    </source>
</evidence>
<dbReference type="PANTHER" id="PTHR19991">
    <property type="entry name" value="L 2 01289"/>
    <property type="match status" value="1"/>
</dbReference>
<keyword evidence="2" id="KW-0472">Membrane</keyword>
<feature type="chain" id="PRO_5004380704" evidence="3">
    <location>
        <begin position="18"/>
        <end position="313"/>
    </location>
</feature>
<dbReference type="InterPro" id="IPR013766">
    <property type="entry name" value="Thioredoxin_domain"/>
</dbReference>
<feature type="region of interest" description="Disordered" evidence="1">
    <location>
        <begin position="290"/>
        <end position="313"/>
    </location>
</feature>
<dbReference type="CDD" id="cd02961">
    <property type="entry name" value="PDI_a_family"/>
    <property type="match status" value="1"/>
</dbReference>
<feature type="signal peptide" evidence="3">
    <location>
        <begin position="1"/>
        <end position="17"/>
    </location>
</feature>
<keyword evidence="3" id="KW-0732">Signal</keyword>
<protein>
    <submittedName>
        <fullName evidence="5">Transmembrane protein, putative</fullName>
    </submittedName>
</protein>
<sequence>MLIRLLLFISLCSYCCAETSFLENVPEDELLALIRNEKFVVVLFTKPDCPECDKLESILINIREDLVDSLNAWVVKAESSYLVKLYDPSKEPSLVFFRHGVPLLYDGEYNEDLIVHVFSENKDPIVKELSDDNFELLTQAATGATTGDWFILFYTNECVDCQRLQARWEAVGAKLKTRLNIARLNIKTSGVTARRFRISSVPTFLFFRLGKMYYYNIPKFDVPSFVSFATDWYKNAKSGKVPLPKAPFDDFIQQIVDAMRDSSLLVTFLAFFTCGILLYILFAMRYGGVKPSEKDKSSSDEKVTKEEKSKKSK</sequence>
<reference evidence="5" key="1">
    <citation type="journal article" date="2013" name="PLoS ONE">
        <title>Gene expression in gut symbiotic organ of stinkbug affected by extracellular bacterial symbiont.</title>
        <authorList>
            <person name="Futahashi R."/>
            <person name="Tanaka K."/>
            <person name="Tanahashi M."/>
            <person name="Nikoh N."/>
            <person name="Kikuchi Y."/>
            <person name="Lee B.L."/>
            <person name="Fukatsu T."/>
        </authorList>
    </citation>
    <scope>NUCLEOTIDE SEQUENCE</scope>
    <source>
        <tissue evidence="5">Midgut</tissue>
    </source>
</reference>
<proteinExistence type="evidence at transcript level"/>
<dbReference type="InterPro" id="IPR036249">
    <property type="entry name" value="Thioredoxin-like_sf"/>
</dbReference>
<dbReference type="PANTHER" id="PTHR19991:SF2">
    <property type="entry name" value="GH08893P"/>
    <property type="match status" value="1"/>
</dbReference>
<feature type="transmembrane region" description="Helical" evidence="2">
    <location>
        <begin position="264"/>
        <end position="284"/>
    </location>
</feature>
<accession>R4WCS0</accession>
<dbReference type="AlphaFoldDB" id="R4WCS0"/>
<keyword evidence="2" id="KW-1133">Transmembrane helix</keyword>
<evidence type="ECO:0000313" key="5">
    <source>
        <dbReference type="EMBL" id="BAN20328.1"/>
    </source>
</evidence>